<name>A0A815BAY7_ADIRI</name>
<keyword evidence="1" id="KW-0812">Transmembrane</keyword>
<dbReference type="EMBL" id="CAJNOR010002231">
    <property type="protein sequence ID" value="CAF1265880.1"/>
    <property type="molecule type" value="Genomic_DNA"/>
</dbReference>
<evidence type="ECO:0000256" key="2">
    <source>
        <dbReference type="SAM" id="SignalP"/>
    </source>
</evidence>
<keyword evidence="2" id="KW-0732">Signal</keyword>
<evidence type="ECO:0008006" key="7">
    <source>
        <dbReference type="Google" id="ProtNLM"/>
    </source>
</evidence>
<accession>A0A815BAY7</accession>
<dbReference type="Gene3D" id="2.10.50.10">
    <property type="entry name" value="Tumor Necrosis Factor Receptor, subunit A, domain 2"/>
    <property type="match status" value="1"/>
</dbReference>
<keyword evidence="1" id="KW-1133">Transmembrane helix</keyword>
<dbReference type="AlphaFoldDB" id="A0A815BAY7"/>
<reference evidence="4" key="1">
    <citation type="submission" date="2021-02" db="EMBL/GenBank/DDBJ databases">
        <authorList>
            <person name="Nowell W R."/>
        </authorList>
    </citation>
    <scope>NUCLEOTIDE SEQUENCE</scope>
</reference>
<sequence>MNKSLYAALTLIVILAKLHANGAFNPDRTDYDAYGVKIAMNEDFLVLAQNKNDPPTFLIQFAPYNDTQTPLQCTTSHVNLTNSFIYTVVAGKSQPKNRTQFYFAGEFTNNHSGIIVGTVIYTRANITKSSYGNSSLKCSTSFVYHYQLIRNYGHQEYLILGVEPSGRYVYGFSNEFIFLFDSRNTSRIDIWNASLTWPDTSFIPHAVDIHQSFGVISGFINEGQNSTVKYGPMIYLINYDPSNNYPVVVDQYKPVATPGTWQDLLTNADANYYSAKYDMSVSINDYGDVLVGMQFINRVFLFSVNLTKSTKLNFVSRHTNGRTLGNGKSIAWLQNGIAALIVNVYTLDYVWTTSQVHIYGIQLNGYNSNSTPLSVFPNNHQKLPSTIGPVFLNIVSSPSSLALLDNRGRIIIFLPTLPGFYLTIQDTGTIPLVTTAQPCLPGTYKNQSGVHDCALCPAGTRNPGNFSTFCIPCSPNTFCPLASANEVPQTALQTVNQAIPYPKSPESVIFDEILIQNMFSIGSDRCLRISPLFWTLVVAGLAVLVMLIMGILKFFTKDPRGERVRSLLKCIFRHTDLIGEGELWVGGLASFSVIVLVTFACIFSQNYVKQYPIETSSDSHFACDLSIRNAKFETSVQSLAIPLTDADQKMFDLLNNQEFILNVDFVNTIIKCDAISIEVLFGITWSTVRWLNCDNINYTLTLSIPLPYQHISVQIYIADIRTIGAIRVGLFGQEQSSENYALKQLNFYKSFHKNGNILARNLPVALSLTKVVNETLSIDGGDPIFSGIYIPTFTVDYNSLFFTEDQFIRSTLTLTTLTLVITETPYYVKNLQQPIAKPSEIVFQNLLFITVCLELFGLIFLSYKLLFKPFYLNVLKKYRDGRHHESVEKQNLNEHIISFDEVQSISF</sequence>
<dbReference type="EMBL" id="CAJNOJ010000191">
    <property type="protein sequence ID" value="CAF1267980.1"/>
    <property type="molecule type" value="Genomic_DNA"/>
</dbReference>
<organism evidence="4 6">
    <name type="scientific">Adineta ricciae</name>
    <name type="common">Rotifer</name>
    <dbReference type="NCBI Taxonomy" id="249248"/>
    <lineage>
        <taxon>Eukaryota</taxon>
        <taxon>Metazoa</taxon>
        <taxon>Spiralia</taxon>
        <taxon>Gnathifera</taxon>
        <taxon>Rotifera</taxon>
        <taxon>Eurotatoria</taxon>
        <taxon>Bdelloidea</taxon>
        <taxon>Adinetida</taxon>
        <taxon>Adinetidae</taxon>
        <taxon>Adineta</taxon>
    </lineage>
</organism>
<keyword evidence="5" id="KW-1185">Reference proteome</keyword>
<dbReference type="OrthoDB" id="10027053at2759"/>
<feature type="chain" id="PRO_5036226926" description="Transmembrane protein" evidence="2">
    <location>
        <begin position="24"/>
        <end position="907"/>
    </location>
</feature>
<proteinExistence type="predicted"/>
<evidence type="ECO:0000313" key="3">
    <source>
        <dbReference type="EMBL" id="CAF1265880.1"/>
    </source>
</evidence>
<dbReference type="Proteomes" id="UP000663852">
    <property type="component" value="Unassembled WGS sequence"/>
</dbReference>
<protein>
    <recommendedName>
        <fullName evidence="7">Transmembrane protein</fullName>
    </recommendedName>
</protein>
<feature type="signal peptide" evidence="2">
    <location>
        <begin position="1"/>
        <end position="23"/>
    </location>
</feature>
<evidence type="ECO:0000313" key="5">
    <source>
        <dbReference type="Proteomes" id="UP000663828"/>
    </source>
</evidence>
<feature type="transmembrane region" description="Helical" evidence="1">
    <location>
        <begin position="846"/>
        <end position="867"/>
    </location>
</feature>
<dbReference type="Proteomes" id="UP000663828">
    <property type="component" value="Unassembled WGS sequence"/>
</dbReference>
<evidence type="ECO:0000313" key="4">
    <source>
        <dbReference type="EMBL" id="CAF1267980.1"/>
    </source>
</evidence>
<keyword evidence="1" id="KW-0472">Membrane</keyword>
<comment type="caution">
    <text evidence="4">The sequence shown here is derived from an EMBL/GenBank/DDBJ whole genome shotgun (WGS) entry which is preliminary data.</text>
</comment>
<gene>
    <name evidence="4" type="ORF">EDS130_LOCUS28873</name>
    <name evidence="3" type="ORF">XAT740_LOCUS27028</name>
</gene>
<dbReference type="SMART" id="SM01411">
    <property type="entry name" value="Ephrin_rec_like"/>
    <property type="match status" value="1"/>
</dbReference>
<feature type="transmembrane region" description="Helical" evidence="1">
    <location>
        <begin position="532"/>
        <end position="555"/>
    </location>
</feature>
<evidence type="ECO:0000313" key="6">
    <source>
        <dbReference type="Proteomes" id="UP000663852"/>
    </source>
</evidence>
<evidence type="ECO:0000256" key="1">
    <source>
        <dbReference type="SAM" id="Phobius"/>
    </source>
</evidence>
<feature type="transmembrane region" description="Helical" evidence="1">
    <location>
        <begin position="583"/>
        <end position="608"/>
    </location>
</feature>